<proteinExistence type="predicted"/>
<dbReference type="EMBL" id="SJTG01000001">
    <property type="protein sequence ID" value="TCI11843.1"/>
    <property type="molecule type" value="Genomic_DNA"/>
</dbReference>
<reference evidence="1 2" key="1">
    <citation type="submission" date="2019-02" db="EMBL/GenBank/DDBJ databases">
        <title>Dyella amyloliquefaciens sp. nov., isolated from forest soil.</title>
        <authorList>
            <person name="Gao Z.-H."/>
            <person name="Qiu L.-H."/>
        </authorList>
    </citation>
    <scope>NUCLEOTIDE SEQUENCE [LARGE SCALE GENOMIC DNA]</scope>
    <source>
        <strain evidence="1 2">KACC 12747</strain>
    </source>
</reference>
<protein>
    <submittedName>
        <fullName evidence="1">Uncharacterized protein</fullName>
    </submittedName>
</protein>
<sequence>MSIDIIVFLALDRAPNFDAWQLALGARHPEMHFAVPANLARDSGFLPMIVNGQTSGFYLFRNDPKEVAADYPAAAIAGGNFGVAYQLSFGAHANECVAASLSAEVLVTNFGGVAFDPQGGKVMSIKELQDFAAFCRNSLDP</sequence>
<accession>A0A4R0YRB8</accession>
<keyword evidence="2" id="KW-1185">Reference proteome</keyword>
<evidence type="ECO:0000313" key="1">
    <source>
        <dbReference type="EMBL" id="TCI11843.1"/>
    </source>
</evidence>
<dbReference type="AlphaFoldDB" id="A0A4R0YRB8"/>
<comment type="caution">
    <text evidence="1">The sequence shown here is derived from an EMBL/GenBank/DDBJ whole genome shotgun (WGS) entry which is preliminary data.</text>
</comment>
<name>A0A4R0YRB8_9GAMM</name>
<organism evidence="1 2">
    <name type="scientific">Dyella soli</name>
    <dbReference type="NCBI Taxonomy" id="522319"/>
    <lineage>
        <taxon>Bacteria</taxon>
        <taxon>Pseudomonadati</taxon>
        <taxon>Pseudomonadota</taxon>
        <taxon>Gammaproteobacteria</taxon>
        <taxon>Lysobacterales</taxon>
        <taxon>Rhodanobacteraceae</taxon>
        <taxon>Dyella</taxon>
    </lineage>
</organism>
<dbReference type="Proteomes" id="UP000291822">
    <property type="component" value="Unassembled WGS sequence"/>
</dbReference>
<dbReference type="RefSeq" id="WP_131151377.1">
    <property type="nucleotide sequence ID" value="NZ_SJTG01000001.1"/>
</dbReference>
<gene>
    <name evidence="1" type="ORF">EZM97_00270</name>
</gene>
<evidence type="ECO:0000313" key="2">
    <source>
        <dbReference type="Proteomes" id="UP000291822"/>
    </source>
</evidence>